<dbReference type="Gene3D" id="1.10.357.10">
    <property type="entry name" value="Tetracycline Repressor, domain 2"/>
    <property type="match status" value="1"/>
</dbReference>
<feature type="domain" description="HTH tetR-type" evidence="5">
    <location>
        <begin position="5"/>
        <end position="65"/>
    </location>
</feature>
<protein>
    <recommendedName>
        <fullName evidence="5">HTH tetR-type domain-containing protein</fullName>
    </recommendedName>
</protein>
<reference evidence="6 7" key="1">
    <citation type="submission" date="2020-04" db="EMBL/GenBank/DDBJ databases">
        <authorList>
            <person name="De Canck E."/>
        </authorList>
    </citation>
    <scope>NUCLEOTIDE SEQUENCE [LARGE SCALE GENOMIC DNA]</scope>
    <source>
        <strain evidence="6 7">LMG 27177</strain>
    </source>
</reference>
<dbReference type="Pfam" id="PF13305">
    <property type="entry name" value="TetR_C_33"/>
    <property type="match status" value="1"/>
</dbReference>
<dbReference type="InterPro" id="IPR009057">
    <property type="entry name" value="Homeodomain-like_sf"/>
</dbReference>
<gene>
    <name evidence="6" type="ORF">LMG27177_06947</name>
</gene>
<dbReference type="SUPFAM" id="SSF46689">
    <property type="entry name" value="Homeodomain-like"/>
    <property type="match status" value="1"/>
</dbReference>
<dbReference type="EMBL" id="CADIKI010000031">
    <property type="protein sequence ID" value="CAB3809875.1"/>
    <property type="molecule type" value="Genomic_DNA"/>
</dbReference>
<feature type="DNA-binding region" description="H-T-H motif" evidence="4">
    <location>
        <begin position="28"/>
        <end position="47"/>
    </location>
</feature>
<proteinExistence type="predicted"/>
<evidence type="ECO:0000256" key="2">
    <source>
        <dbReference type="ARBA" id="ARBA00023125"/>
    </source>
</evidence>
<evidence type="ECO:0000256" key="1">
    <source>
        <dbReference type="ARBA" id="ARBA00023015"/>
    </source>
</evidence>
<name>A0A6J5H6K7_9BURK</name>
<keyword evidence="1" id="KW-0805">Transcription regulation</keyword>
<dbReference type="Gene3D" id="1.10.10.60">
    <property type="entry name" value="Homeodomain-like"/>
    <property type="match status" value="1"/>
</dbReference>
<dbReference type="AlphaFoldDB" id="A0A6J5H6K7"/>
<accession>A0A6J5H6K7</accession>
<dbReference type="InterPro" id="IPR036271">
    <property type="entry name" value="Tet_transcr_reg_TetR-rel_C_sf"/>
</dbReference>
<dbReference type="InterPro" id="IPR025996">
    <property type="entry name" value="MT1864/Rv1816-like_C"/>
</dbReference>
<keyword evidence="7" id="KW-1185">Reference proteome</keyword>
<dbReference type="SUPFAM" id="SSF48498">
    <property type="entry name" value="Tetracyclin repressor-like, C-terminal domain"/>
    <property type="match status" value="1"/>
</dbReference>
<dbReference type="Proteomes" id="UP000494252">
    <property type="component" value="Unassembled WGS sequence"/>
</dbReference>
<evidence type="ECO:0000259" key="5">
    <source>
        <dbReference type="PROSITE" id="PS50977"/>
    </source>
</evidence>
<evidence type="ECO:0000313" key="6">
    <source>
        <dbReference type="EMBL" id="CAB3809875.1"/>
    </source>
</evidence>
<keyword evidence="3" id="KW-0804">Transcription</keyword>
<dbReference type="RefSeq" id="WP_175165953.1">
    <property type="nucleotide sequence ID" value="NZ_CADIKI010000031.1"/>
</dbReference>
<dbReference type="Pfam" id="PF00440">
    <property type="entry name" value="TetR_N"/>
    <property type="match status" value="1"/>
</dbReference>
<evidence type="ECO:0000313" key="7">
    <source>
        <dbReference type="Proteomes" id="UP000494252"/>
    </source>
</evidence>
<organism evidence="6 7">
    <name type="scientific">Paraburkholderia fynbosensis</name>
    <dbReference type="NCBI Taxonomy" id="1200993"/>
    <lineage>
        <taxon>Bacteria</taxon>
        <taxon>Pseudomonadati</taxon>
        <taxon>Pseudomonadota</taxon>
        <taxon>Betaproteobacteria</taxon>
        <taxon>Burkholderiales</taxon>
        <taxon>Burkholderiaceae</taxon>
        <taxon>Paraburkholderia</taxon>
    </lineage>
</organism>
<evidence type="ECO:0000256" key="3">
    <source>
        <dbReference type="ARBA" id="ARBA00023163"/>
    </source>
</evidence>
<evidence type="ECO:0000256" key="4">
    <source>
        <dbReference type="PROSITE-ProRule" id="PRU00335"/>
    </source>
</evidence>
<dbReference type="PROSITE" id="PS50977">
    <property type="entry name" value="HTH_TETR_2"/>
    <property type="match status" value="1"/>
</dbReference>
<dbReference type="InterPro" id="IPR001647">
    <property type="entry name" value="HTH_TetR"/>
</dbReference>
<dbReference type="GO" id="GO:0003677">
    <property type="term" value="F:DNA binding"/>
    <property type="evidence" value="ECO:0007669"/>
    <property type="project" value="UniProtKB-UniRule"/>
</dbReference>
<keyword evidence="2 4" id="KW-0238">DNA-binding</keyword>
<sequence length="193" mass="20622">MPRQGLDTEIVTEAAARIVDADGLAALTLARLAAELGVAAPSLYKHIAGLDDLILRVTTLSIRRLTDDLTAAVLGRSGRQALLSVAQAYRRFAVKHASLYALTQSGIDPKSTVQKAEAARAVEILGAAIRSYNLPDNRLIHAIRVVRAGLHGFADIEARGGFQMPLSVDESFLVLIEALDASLTSLGKRTKKN</sequence>